<evidence type="ECO:0000313" key="2">
    <source>
        <dbReference type="Proteomes" id="UP000178650"/>
    </source>
</evidence>
<comment type="caution">
    <text evidence="1">The sequence shown here is derived from an EMBL/GenBank/DDBJ whole genome shotgun (WGS) entry which is preliminary data.</text>
</comment>
<dbReference type="Pfam" id="PF08843">
    <property type="entry name" value="AbiEii"/>
    <property type="match status" value="2"/>
</dbReference>
<protein>
    <recommendedName>
        <fullName evidence="3">Nucleotidyl transferase AbiEii/AbiGii toxin family protein</fullName>
    </recommendedName>
</protein>
<evidence type="ECO:0000313" key="1">
    <source>
        <dbReference type="EMBL" id="OGZ78203.1"/>
    </source>
</evidence>
<gene>
    <name evidence="1" type="ORF">A2358_02545</name>
</gene>
<dbReference type="InterPro" id="IPR014942">
    <property type="entry name" value="AbiEii"/>
</dbReference>
<proteinExistence type="predicted"/>
<accession>A0A1G2ITX5</accession>
<dbReference type="AlphaFoldDB" id="A0A1G2ITX5"/>
<dbReference type="STRING" id="1802223.A2358_02545"/>
<organism evidence="1 2">
    <name type="scientific">Candidatus Staskawiczbacteria bacterium RIFOXYB1_FULL_37_44</name>
    <dbReference type="NCBI Taxonomy" id="1802223"/>
    <lineage>
        <taxon>Bacteria</taxon>
        <taxon>Candidatus Staskawicziibacteriota</taxon>
    </lineage>
</organism>
<sequence length="215" mass="24777">MFENVLSENAKKSLAILGQSGILKNAYMAGGTALALQIGHRLSYDFDFFTTEEFDATLLTQKINKLIPNFNLDRTDWGTILGSINNTRFSLFFYTYPILFESSEFSGVAIVNIKDIAAMKIAAISDRGSKKDFIDLYFIVEVEKILSLKECLELYDKKFQALKQNKTHILKSLNYFDDADKEAELKMIKPVQWKKVKLFFQKEIKKISEETFFKK</sequence>
<evidence type="ECO:0008006" key="3">
    <source>
        <dbReference type="Google" id="ProtNLM"/>
    </source>
</evidence>
<reference evidence="1 2" key="1">
    <citation type="journal article" date="2016" name="Nat. Commun.">
        <title>Thousands of microbial genomes shed light on interconnected biogeochemical processes in an aquifer system.</title>
        <authorList>
            <person name="Anantharaman K."/>
            <person name="Brown C.T."/>
            <person name="Hug L.A."/>
            <person name="Sharon I."/>
            <person name="Castelle C.J."/>
            <person name="Probst A.J."/>
            <person name="Thomas B.C."/>
            <person name="Singh A."/>
            <person name="Wilkins M.J."/>
            <person name="Karaoz U."/>
            <person name="Brodie E.L."/>
            <person name="Williams K.H."/>
            <person name="Hubbard S.S."/>
            <person name="Banfield J.F."/>
        </authorList>
    </citation>
    <scope>NUCLEOTIDE SEQUENCE [LARGE SCALE GENOMIC DNA]</scope>
</reference>
<dbReference type="Proteomes" id="UP000178650">
    <property type="component" value="Unassembled WGS sequence"/>
</dbReference>
<dbReference type="EMBL" id="MHPJ01000026">
    <property type="protein sequence ID" value="OGZ78203.1"/>
    <property type="molecule type" value="Genomic_DNA"/>
</dbReference>
<name>A0A1G2ITX5_9BACT</name>